<accession>A0A7X1NLB4</accession>
<dbReference type="RefSeq" id="WP_152768396.1">
    <property type="nucleotide sequence ID" value="NZ_WHNP01000185.1"/>
</dbReference>
<evidence type="ECO:0000256" key="2">
    <source>
        <dbReference type="ARBA" id="ARBA00023231"/>
    </source>
</evidence>
<dbReference type="Proteomes" id="UP000484381">
    <property type="component" value="Unassembled WGS sequence"/>
</dbReference>
<dbReference type="InterPro" id="IPR007415">
    <property type="entry name" value="Nitrogenase_MoFe_mat_NifZ"/>
</dbReference>
<organism evidence="3 4">
    <name type="scientific">Paraburkholderia franconis</name>
    <dbReference type="NCBI Taxonomy" id="2654983"/>
    <lineage>
        <taxon>Bacteria</taxon>
        <taxon>Pseudomonadati</taxon>
        <taxon>Pseudomonadota</taxon>
        <taxon>Betaproteobacteria</taxon>
        <taxon>Burkholderiales</taxon>
        <taxon>Burkholderiaceae</taxon>
        <taxon>Paraburkholderia</taxon>
    </lineage>
</organism>
<dbReference type="EMBL" id="WHNP01000185">
    <property type="protein sequence ID" value="MPW24055.1"/>
    <property type="molecule type" value="Genomic_DNA"/>
</dbReference>
<name>A0A7X1NLB4_9BURK</name>
<comment type="caution">
    <text evidence="3">The sequence shown here is derived from an EMBL/GenBank/DDBJ whole genome shotgun (WGS) entry which is preliminary data.</text>
</comment>
<evidence type="ECO:0000313" key="4">
    <source>
        <dbReference type="Proteomes" id="UP000484381"/>
    </source>
</evidence>
<keyword evidence="4" id="KW-1185">Reference proteome</keyword>
<keyword evidence="2" id="KW-0535">Nitrogen fixation</keyword>
<dbReference type="AlphaFoldDB" id="A0A7X1NLB4"/>
<dbReference type="Pfam" id="PF04319">
    <property type="entry name" value="NifZ"/>
    <property type="match status" value="1"/>
</dbReference>
<gene>
    <name evidence="3" type="ORF">GCT13_47280</name>
</gene>
<dbReference type="GO" id="GO:0009399">
    <property type="term" value="P:nitrogen fixation"/>
    <property type="evidence" value="ECO:0007669"/>
    <property type="project" value="InterPro"/>
</dbReference>
<proteinExistence type="inferred from homology"/>
<sequence>MHDFHNDDAIEVAFAPSFSIGERVVARSVIRNDGTYTGKNMGEILANRGDVGYVTRIDTFLQRFYIYAVHFVETDHLVGMREKELCTLDHLPEDVLACLGERAAALRSIGLGNADGDRVVGGAAFGARNTGTMHRTMESLEPAYS</sequence>
<comment type="similarity">
    <text evidence="1">Belongs to the NifZ family.</text>
</comment>
<evidence type="ECO:0000313" key="3">
    <source>
        <dbReference type="EMBL" id="MPW24055.1"/>
    </source>
</evidence>
<reference evidence="3 4" key="1">
    <citation type="submission" date="2019-10" db="EMBL/GenBank/DDBJ databases">
        <title>Paraburkholderia sp. isolated from nodules of Mimosa pudica from Brazilian Atlantic Forest soils.</title>
        <authorList>
            <person name="Paulitsch F."/>
            <person name="Hungria M."/>
            <person name="Dall'Agnol R."/>
        </authorList>
    </citation>
    <scope>NUCLEOTIDE SEQUENCE [LARGE SCALE GENOMIC DNA]</scope>
    <source>
        <strain evidence="3 4">CNPSo 3157</strain>
    </source>
</reference>
<evidence type="ECO:0000256" key="1">
    <source>
        <dbReference type="ARBA" id="ARBA00008027"/>
    </source>
</evidence>
<protein>
    <submittedName>
        <fullName evidence="3">Nitrogen fixation protein NifZ</fullName>
    </submittedName>
</protein>